<dbReference type="Gene3D" id="2.60.120.10">
    <property type="entry name" value="Jelly Rolls"/>
    <property type="match status" value="1"/>
</dbReference>
<dbReference type="EMBL" id="UINC01055507">
    <property type="protein sequence ID" value="SVB74467.1"/>
    <property type="molecule type" value="Genomic_DNA"/>
</dbReference>
<name>A0A382GIL1_9ZZZZ</name>
<accession>A0A382GIL1</accession>
<evidence type="ECO:0000313" key="2">
    <source>
        <dbReference type="EMBL" id="SVB74467.1"/>
    </source>
</evidence>
<organism evidence="2">
    <name type="scientific">marine metagenome</name>
    <dbReference type="NCBI Taxonomy" id="408172"/>
    <lineage>
        <taxon>unclassified sequences</taxon>
        <taxon>metagenomes</taxon>
        <taxon>ecological metagenomes</taxon>
    </lineage>
</organism>
<proteinExistence type="predicted"/>
<sequence>MSLNDFRDIPFIVKRLFYITDVPNQETRGFHAHRKNQQYLICLDGRIVVELKWGDLDGATDAIINMMPGDTIFVDK</sequence>
<dbReference type="SUPFAM" id="SSF51182">
    <property type="entry name" value="RmlC-like cupins"/>
    <property type="match status" value="1"/>
</dbReference>
<feature type="non-terminal residue" evidence="2">
    <location>
        <position position="76"/>
    </location>
</feature>
<dbReference type="InterPro" id="IPR011051">
    <property type="entry name" value="RmlC_Cupin_sf"/>
</dbReference>
<reference evidence="2" key="1">
    <citation type="submission" date="2018-05" db="EMBL/GenBank/DDBJ databases">
        <authorList>
            <person name="Lanie J.A."/>
            <person name="Ng W.-L."/>
            <person name="Kazmierczak K.M."/>
            <person name="Andrzejewski T.M."/>
            <person name="Davidsen T.M."/>
            <person name="Wayne K.J."/>
            <person name="Tettelin H."/>
            <person name="Glass J.I."/>
            <person name="Rusch D."/>
            <person name="Podicherti R."/>
            <person name="Tsui H.-C.T."/>
            <person name="Winkler M.E."/>
        </authorList>
    </citation>
    <scope>NUCLEOTIDE SEQUENCE</scope>
</reference>
<dbReference type="AlphaFoldDB" id="A0A382GIL1"/>
<gene>
    <name evidence="2" type="ORF">METZ01_LOCUS227321</name>
</gene>
<protein>
    <recommendedName>
        <fullName evidence="1">Sugar 3,4-ketoisomerase QdtA cupin domain-containing protein</fullName>
    </recommendedName>
</protein>
<evidence type="ECO:0000259" key="1">
    <source>
        <dbReference type="Pfam" id="PF05523"/>
    </source>
</evidence>
<dbReference type="InterPro" id="IPR014710">
    <property type="entry name" value="RmlC-like_jellyroll"/>
</dbReference>
<dbReference type="Pfam" id="PF05523">
    <property type="entry name" value="FdtA"/>
    <property type="match status" value="1"/>
</dbReference>
<dbReference type="InterPro" id="IPR008894">
    <property type="entry name" value="QdtA_cupin_dom"/>
</dbReference>
<feature type="domain" description="Sugar 3,4-ketoisomerase QdtA cupin" evidence="1">
    <location>
        <begin position="4"/>
        <end position="53"/>
    </location>
</feature>